<dbReference type="AlphaFoldDB" id="I4A5P0"/>
<reference evidence="1 2" key="2">
    <citation type="journal article" date="2015" name="J. Bacteriol.">
        <title>Genomic, proteomic, and biochemical analysis of the organohalide respiratory pathway in Desulfitobacterium dehalogenans.</title>
        <authorList>
            <person name="Kruse T."/>
            <person name="van de Pas B.A."/>
            <person name="Atteia A."/>
            <person name="Krab K."/>
            <person name="Hagen W.R."/>
            <person name="Goodwin L."/>
            <person name="Chain P."/>
            <person name="Boeren S."/>
            <person name="Maphosa F."/>
            <person name="Schraa G."/>
            <person name="de Vos W.M."/>
            <person name="van der Oost J."/>
            <person name="Smidt H."/>
            <person name="Stams A.J."/>
        </authorList>
    </citation>
    <scope>NUCLEOTIDE SEQUENCE [LARGE SCALE GENOMIC DNA]</scope>
    <source>
        <strain evidence="2">ATCC 51507 / DSM 9161 / JW/IU-DC1</strain>
    </source>
</reference>
<dbReference type="STRING" id="756499.Desde_0829"/>
<protein>
    <submittedName>
        <fullName evidence="1">Uncharacterized protein</fullName>
    </submittedName>
</protein>
<keyword evidence="2" id="KW-1185">Reference proteome</keyword>
<accession>I4A5P0</accession>
<dbReference type="Proteomes" id="UP000006053">
    <property type="component" value="Chromosome"/>
</dbReference>
<dbReference type="EMBL" id="CP003348">
    <property type="protein sequence ID" value="AFL99274.1"/>
    <property type="molecule type" value="Genomic_DNA"/>
</dbReference>
<sequence length="92" mass="10772">MTRCFRSTRKFDKQFRQLDSKTLKQAQKAIELFMSDPTHPSLRYKKIQGTDNFYEISVNMSIRIIIEVTSKASDQINTLYIIGTHDDVFPPK</sequence>
<proteinExistence type="predicted"/>
<evidence type="ECO:0000313" key="1">
    <source>
        <dbReference type="EMBL" id="AFL99274.1"/>
    </source>
</evidence>
<dbReference type="SUPFAM" id="SSF143011">
    <property type="entry name" value="RelE-like"/>
    <property type="match status" value="1"/>
</dbReference>
<dbReference type="KEGG" id="ddh:Desde_0829"/>
<evidence type="ECO:0000313" key="2">
    <source>
        <dbReference type="Proteomes" id="UP000006053"/>
    </source>
</evidence>
<dbReference type="Gene3D" id="3.30.2310.20">
    <property type="entry name" value="RelE-like"/>
    <property type="match status" value="1"/>
</dbReference>
<dbReference type="InterPro" id="IPR035093">
    <property type="entry name" value="RelE/ParE_toxin_dom_sf"/>
</dbReference>
<name>I4A5P0_DESDJ</name>
<reference evidence="2" key="1">
    <citation type="submission" date="2012-06" db="EMBL/GenBank/DDBJ databases">
        <title>Complete sequence of Desulfitobacterium dehalogenans ATCC 51507.</title>
        <authorList>
            <person name="Lucas S."/>
            <person name="Han J."/>
            <person name="Lapidus A."/>
            <person name="Cheng J.-F."/>
            <person name="Goodwin L."/>
            <person name="Pitluck S."/>
            <person name="Peters L."/>
            <person name="Ovchinnikova G."/>
            <person name="Teshima H."/>
            <person name="Detter J.C."/>
            <person name="Han C."/>
            <person name="Tapia R."/>
            <person name="Land M."/>
            <person name="Hauser L."/>
            <person name="Kyrpides N."/>
            <person name="Ivanova N."/>
            <person name="Pagani I."/>
            <person name="Kruse T."/>
            <person name="de Vos W.M."/>
            <person name="Smidt H."/>
            <person name="Woyke T."/>
        </authorList>
    </citation>
    <scope>NUCLEOTIDE SEQUENCE [LARGE SCALE GENOMIC DNA]</scope>
    <source>
        <strain evidence="2">ATCC 51507 / DSM 9161 / JW/IU-DC1</strain>
    </source>
</reference>
<organism evidence="1 2">
    <name type="scientific">Desulfitobacterium dehalogenans (strain ATCC 51507 / DSM 9161 / JW/IU-DC1)</name>
    <dbReference type="NCBI Taxonomy" id="756499"/>
    <lineage>
        <taxon>Bacteria</taxon>
        <taxon>Bacillati</taxon>
        <taxon>Bacillota</taxon>
        <taxon>Clostridia</taxon>
        <taxon>Eubacteriales</taxon>
        <taxon>Desulfitobacteriaceae</taxon>
        <taxon>Desulfitobacterium</taxon>
    </lineage>
</organism>
<dbReference type="HOGENOM" id="CLU_161929_0_1_9"/>
<dbReference type="OrthoDB" id="5521312at2"/>
<dbReference type="eggNOG" id="COG2026">
    <property type="taxonomic scope" value="Bacteria"/>
</dbReference>
<gene>
    <name evidence="1" type="ordered locus">Desde_0829</name>
</gene>